<feature type="signal peptide" evidence="1">
    <location>
        <begin position="1"/>
        <end position="22"/>
    </location>
</feature>
<protein>
    <submittedName>
        <fullName evidence="2">Uncharacterized protein</fullName>
    </submittedName>
</protein>
<dbReference type="Proteomes" id="UP000827092">
    <property type="component" value="Unassembled WGS sequence"/>
</dbReference>
<reference evidence="2 3" key="1">
    <citation type="journal article" date="2022" name="Nat. Ecol. Evol.">
        <title>A masculinizing supergene underlies an exaggerated male reproductive morph in a spider.</title>
        <authorList>
            <person name="Hendrickx F."/>
            <person name="De Corte Z."/>
            <person name="Sonet G."/>
            <person name="Van Belleghem S.M."/>
            <person name="Kostlbacher S."/>
            <person name="Vangestel C."/>
        </authorList>
    </citation>
    <scope>NUCLEOTIDE SEQUENCE [LARGE SCALE GENOMIC DNA]</scope>
    <source>
        <strain evidence="2">W744_W776</strain>
    </source>
</reference>
<sequence>MKNLYILGIVLSVCMGYNLSLAEQSCSNNTTPEYLDNFLATNKLKEFITILHIPNTDLVNPAQRKVDTYELFFYTGIFGGDILFRPGQVLNDGEDFDFNVPLKLSINKWPNGDVPYYISKTFADNQTAIIKKQIKYTNHKLKPYIKFRP</sequence>
<keyword evidence="1" id="KW-0732">Signal</keyword>
<keyword evidence="3" id="KW-1185">Reference proteome</keyword>
<dbReference type="EMBL" id="JAFNEN010000050">
    <property type="protein sequence ID" value="KAG8197805.1"/>
    <property type="molecule type" value="Genomic_DNA"/>
</dbReference>
<accession>A0AAV6VM69</accession>
<name>A0AAV6VM69_9ARAC</name>
<comment type="caution">
    <text evidence="2">The sequence shown here is derived from an EMBL/GenBank/DDBJ whole genome shotgun (WGS) entry which is preliminary data.</text>
</comment>
<proteinExistence type="predicted"/>
<dbReference type="AlphaFoldDB" id="A0AAV6VM69"/>
<gene>
    <name evidence="2" type="ORF">JTE90_006505</name>
</gene>
<evidence type="ECO:0000256" key="1">
    <source>
        <dbReference type="SAM" id="SignalP"/>
    </source>
</evidence>
<evidence type="ECO:0000313" key="2">
    <source>
        <dbReference type="EMBL" id="KAG8197805.1"/>
    </source>
</evidence>
<organism evidence="2 3">
    <name type="scientific">Oedothorax gibbosus</name>
    <dbReference type="NCBI Taxonomy" id="931172"/>
    <lineage>
        <taxon>Eukaryota</taxon>
        <taxon>Metazoa</taxon>
        <taxon>Ecdysozoa</taxon>
        <taxon>Arthropoda</taxon>
        <taxon>Chelicerata</taxon>
        <taxon>Arachnida</taxon>
        <taxon>Araneae</taxon>
        <taxon>Araneomorphae</taxon>
        <taxon>Entelegynae</taxon>
        <taxon>Araneoidea</taxon>
        <taxon>Linyphiidae</taxon>
        <taxon>Erigoninae</taxon>
        <taxon>Oedothorax</taxon>
    </lineage>
</organism>
<feature type="chain" id="PRO_5043697829" evidence="1">
    <location>
        <begin position="23"/>
        <end position="149"/>
    </location>
</feature>
<evidence type="ECO:0000313" key="3">
    <source>
        <dbReference type="Proteomes" id="UP000827092"/>
    </source>
</evidence>